<evidence type="ECO:0000313" key="5">
    <source>
        <dbReference type="EMBL" id="CCG07157.1"/>
    </source>
</evidence>
<proteinExistence type="inferred from homology"/>
<evidence type="ECO:0000256" key="1">
    <source>
        <dbReference type="ARBA" id="ARBA00001946"/>
    </source>
</evidence>
<name>H6SPN7_PARPM</name>
<dbReference type="STRING" id="1150469.RSPPHO_00531"/>
<dbReference type="EMBL" id="HE663493">
    <property type="protein sequence ID" value="CCG07157.1"/>
    <property type="molecule type" value="Genomic_DNA"/>
</dbReference>
<dbReference type="InterPro" id="IPR020084">
    <property type="entry name" value="NUDIX_hydrolase_CS"/>
</dbReference>
<sequence>MSTGFFRGVFFGRKTLVEGRQRRTVGAWLVRRKQRAFMGTRSVYAPPGVGVLAVVWHAGRVVLVRRRNAPQAGRWGFPGGRVEPGESVRAAAQRELWEETGIRARPVALLEVVEAMGEGMHWVLVPVLCAWESGVPVAASDVDQAGWFPPDALPTPLCDGLAAILHAGPPRETGA</sequence>
<gene>
    <name evidence="5" type="ORF">RSPPHO_00531</name>
</gene>
<dbReference type="AlphaFoldDB" id="H6SPN7"/>
<comment type="cofactor">
    <cofactor evidence="1">
        <name>Mg(2+)</name>
        <dbReference type="ChEBI" id="CHEBI:18420"/>
    </cofactor>
</comment>
<dbReference type="SUPFAM" id="SSF55811">
    <property type="entry name" value="Nudix"/>
    <property type="match status" value="1"/>
</dbReference>
<dbReference type="Gene3D" id="3.90.79.10">
    <property type="entry name" value="Nucleoside Triphosphate Pyrophosphohydrolase"/>
    <property type="match status" value="1"/>
</dbReference>
<organism evidence="5 6">
    <name type="scientific">Pararhodospirillum photometricum DSM 122</name>
    <dbReference type="NCBI Taxonomy" id="1150469"/>
    <lineage>
        <taxon>Bacteria</taxon>
        <taxon>Pseudomonadati</taxon>
        <taxon>Pseudomonadota</taxon>
        <taxon>Alphaproteobacteria</taxon>
        <taxon>Rhodospirillales</taxon>
        <taxon>Rhodospirillaceae</taxon>
        <taxon>Pararhodospirillum</taxon>
    </lineage>
</organism>
<dbReference type="PROSITE" id="PS51462">
    <property type="entry name" value="NUDIX"/>
    <property type="match status" value="1"/>
</dbReference>
<evidence type="ECO:0000259" key="4">
    <source>
        <dbReference type="PROSITE" id="PS51462"/>
    </source>
</evidence>
<dbReference type="PRINTS" id="PR00502">
    <property type="entry name" value="NUDIXFAMILY"/>
</dbReference>
<evidence type="ECO:0000256" key="3">
    <source>
        <dbReference type="RuleBase" id="RU003476"/>
    </source>
</evidence>
<dbReference type="PATRIC" id="fig|1150469.3.peg.624"/>
<protein>
    <submittedName>
        <fullName evidence="5">Hydrolase, NUDIX family, putative</fullName>
    </submittedName>
</protein>
<evidence type="ECO:0000313" key="6">
    <source>
        <dbReference type="Proteomes" id="UP000033220"/>
    </source>
</evidence>
<dbReference type="GO" id="GO:0016787">
    <property type="term" value="F:hydrolase activity"/>
    <property type="evidence" value="ECO:0007669"/>
    <property type="project" value="UniProtKB-KW"/>
</dbReference>
<feature type="domain" description="Nudix hydrolase" evidence="4">
    <location>
        <begin position="46"/>
        <end position="170"/>
    </location>
</feature>
<dbReference type="Proteomes" id="UP000033220">
    <property type="component" value="Chromosome DSM 122"/>
</dbReference>
<evidence type="ECO:0000256" key="2">
    <source>
        <dbReference type="ARBA" id="ARBA00022801"/>
    </source>
</evidence>
<dbReference type="CDD" id="cd04673">
    <property type="entry name" value="NUDIX_ADPRase"/>
    <property type="match status" value="1"/>
</dbReference>
<dbReference type="InterPro" id="IPR020476">
    <property type="entry name" value="Nudix_hydrolase"/>
</dbReference>
<dbReference type="HOGENOM" id="CLU_037162_20_2_5"/>
<comment type="similarity">
    <text evidence="3">Belongs to the Nudix hydrolase family.</text>
</comment>
<dbReference type="KEGG" id="rpm:RSPPHO_00531"/>
<dbReference type="PROSITE" id="PS00893">
    <property type="entry name" value="NUDIX_BOX"/>
    <property type="match status" value="1"/>
</dbReference>
<accession>H6SPN7</accession>
<keyword evidence="6" id="KW-1185">Reference proteome</keyword>
<reference evidence="5 6" key="1">
    <citation type="submission" date="2012-02" db="EMBL/GenBank/DDBJ databases">
        <title>Shotgun genome sequence of Phaeospirillum photometricum DSM 122.</title>
        <authorList>
            <person name="Duquesne K."/>
            <person name="Sturgis J."/>
        </authorList>
    </citation>
    <scope>NUCLEOTIDE SEQUENCE [LARGE SCALE GENOMIC DNA]</scope>
    <source>
        <strain evidence="6">DSM122</strain>
    </source>
</reference>
<dbReference type="Pfam" id="PF00293">
    <property type="entry name" value="NUDIX"/>
    <property type="match status" value="1"/>
</dbReference>
<dbReference type="PANTHER" id="PTHR43736:SF1">
    <property type="entry name" value="DIHYDRONEOPTERIN TRIPHOSPHATE DIPHOSPHATASE"/>
    <property type="match status" value="1"/>
</dbReference>
<keyword evidence="2 3" id="KW-0378">Hydrolase</keyword>
<dbReference type="eggNOG" id="COG1051">
    <property type="taxonomic scope" value="Bacteria"/>
</dbReference>
<dbReference type="InterPro" id="IPR000086">
    <property type="entry name" value="NUDIX_hydrolase_dom"/>
</dbReference>
<dbReference type="PANTHER" id="PTHR43736">
    <property type="entry name" value="ADP-RIBOSE PYROPHOSPHATASE"/>
    <property type="match status" value="1"/>
</dbReference>
<dbReference type="InterPro" id="IPR015797">
    <property type="entry name" value="NUDIX_hydrolase-like_dom_sf"/>
</dbReference>